<proteinExistence type="predicted"/>
<organism evidence="1 2">
    <name type="scientific">Paracidovorax citrulli</name>
    <name type="common">Acidovorax citrulli</name>
    <dbReference type="NCBI Taxonomy" id="80869"/>
    <lineage>
        <taxon>Bacteria</taxon>
        <taxon>Pseudomonadati</taxon>
        <taxon>Pseudomonadota</taxon>
        <taxon>Betaproteobacteria</taxon>
        <taxon>Burkholderiales</taxon>
        <taxon>Comamonadaceae</taxon>
        <taxon>Paracidovorax</taxon>
    </lineage>
</organism>
<evidence type="ECO:0000313" key="1">
    <source>
        <dbReference type="EMBL" id="WIY50964.1"/>
    </source>
</evidence>
<dbReference type="EMBL" id="CP127363">
    <property type="protein sequence ID" value="WIY50964.1"/>
    <property type="molecule type" value="Genomic_DNA"/>
</dbReference>
<dbReference type="Proteomes" id="UP001242732">
    <property type="component" value="Chromosome"/>
</dbReference>
<accession>A0ABY9AW01</accession>
<reference evidence="1 2" key="1">
    <citation type="submission" date="2023-06" db="EMBL/GenBank/DDBJ databases">
        <authorList>
            <person name="Ham H."/>
            <person name="Park D.S."/>
        </authorList>
    </citation>
    <scope>NUCLEOTIDE SEQUENCE [LARGE SCALE GENOMIC DNA]</scope>
    <source>
        <strain evidence="1 2">KACC 17005</strain>
    </source>
</reference>
<gene>
    <name evidence="1" type="ORF">QRO08_10505</name>
</gene>
<keyword evidence="2" id="KW-1185">Reference proteome</keyword>
<sequence>MGKNIAEAYKVFGNPWLVGTETKVDPSSKFYGHKFYFFEKRRGAYDQQKLVGSSVDTSQGRPVYVEQYRTERVQPACQIGFWADKNTNIIDYYQVKGDCGWGGLGLGQTFR</sequence>
<name>A0ABY9AW01_PARCI</name>
<protein>
    <submittedName>
        <fullName evidence="1">Uncharacterized protein</fullName>
    </submittedName>
</protein>
<evidence type="ECO:0000313" key="2">
    <source>
        <dbReference type="Proteomes" id="UP001242732"/>
    </source>
</evidence>
<dbReference type="GeneID" id="79792075"/>
<dbReference type="RefSeq" id="WP_011795599.1">
    <property type="nucleotide sequence ID" value="NZ_CP029373.1"/>
</dbReference>